<evidence type="ECO:0000313" key="3">
    <source>
        <dbReference type="EMBL" id="WGM04671.1"/>
    </source>
</evidence>
<dbReference type="EMBL" id="CP038613">
    <property type="protein sequence ID" value="QBY44412.1"/>
    <property type="molecule type" value="Genomic_DNA"/>
</dbReference>
<dbReference type="Proteomes" id="UP000295134">
    <property type="component" value="Chromosome"/>
</dbReference>
<dbReference type="EMBL" id="CP123523">
    <property type="protein sequence ID" value="WGM04671.1"/>
    <property type="molecule type" value="Genomic_DNA"/>
</dbReference>
<evidence type="ECO:0000313" key="4">
    <source>
        <dbReference type="Proteomes" id="UP000295134"/>
    </source>
</evidence>
<accession>A0A4P7L649</accession>
<feature type="region of interest" description="Disordered" evidence="1">
    <location>
        <begin position="40"/>
        <end position="60"/>
    </location>
</feature>
<evidence type="ECO:0000256" key="1">
    <source>
        <dbReference type="SAM" id="MobiDB-lite"/>
    </source>
</evidence>
<name>A0A4P7L649_9GAMM</name>
<gene>
    <name evidence="2" type="ORF">ArsFIN_29980</name>
    <name evidence="3" type="ORF">QE258_13800</name>
</gene>
<dbReference type="Proteomes" id="UP001177592">
    <property type="component" value="Chromosome"/>
</dbReference>
<organism evidence="2 4">
    <name type="scientific">Arsenophonus nasoniae</name>
    <name type="common">son-killer infecting Nasonia vitripennis</name>
    <dbReference type="NCBI Taxonomy" id="638"/>
    <lineage>
        <taxon>Bacteria</taxon>
        <taxon>Pseudomonadati</taxon>
        <taxon>Pseudomonadota</taxon>
        <taxon>Gammaproteobacteria</taxon>
        <taxon>Enterobacterales</taxon>
        <taxon>Morganellaceae</taxon>
        <taxon>Arsenophonus</taxon>
    </lineage>
</organism>
<evidence type="ECO:0008006" key="6">
    <source>
        <dbReference type="Google" id="ProtNLM"/>
    </source>
</evidence>
<protein>
    <recommendedName>
        <fullName evidence="6">Phage transcriptional regulator</fullName>
    </recommendedName>
</protein>
<sequence>MERKSIFYWADNEIGYVQAVIKASDLSVFEKMGFVSSVDEVKKPKASKKDKGAKDDETVN</sequence>
<keyword evidence="5" id="KW-1185">Reference proteome</keyword>
<evidence type="ECO:0000313" key="5">
    <source>
        <dbReference type="Proteomes" id="UP001177592"/>
    </source>
</evidence>
<reference evidence="2 4" key="1">
    <citation type="submission" date="2019-03" db="EMBL/GenBank/DDBJ databases">
        <title>Long-read sequencing reveals hyperdense prophage content in a complex bacterial symbiont genome.</title>
        <authorList>
            <person name="Frost C.L."/>
            <person name="Siozios S."/>
            <person name="Nadal-Jimenez P."/>
            <person name="Brockhurst M.A."/>
            <person name="King K.C."/>
            <person name="Darby A.C."/>
            <person name="Hurst G.D.D."/>
        </authorList>
    </citation>
    <scope>NUCLEOTIDE SEQUENCE [LARGE SCALE GENOMIC DNA]</scope>
    <source>
        <strain evidence="2 4">FIN</strain>
    </source>
</reference>
<dbReference type="KEGG" id="ans:ArsFIN_29980"/>
<reference evidence="3" key="2">
    <citation type="submission" date="2023-04" db="EMBL/GenBank/DDBJ databases">
        <title>Genome dynamics across the evolutionary transition to endosymbiosis.</title>
        <authorList>
            <person name="Siozios S."/>
            <person name="Nadal-Jimenez P."/>
            <person name="Azagi T."/>
            <person name="Sprong H."/>
            <person name="Frost C.L."/>
            <person name="Parratt S.R."/>
            <person name="Taylor G."/>
            <person name="Brettell L."/>
            <person name="Lew K.C."/>
            <person name="Croft L."/>
            <person name="King K.C."/>
            <person name="Brockhurst M.A."/>
            <person name="Hypsa V."/>
            <person name="Novakova E."/>
            <person name="Darby A.C."/>
            <person name="Hurst G.D.D."/>
        </authorList>
    </citation>
    <scope>NUCLEOTIDE SEQUENCE</scope>
    <source>
        <strain evidence="3">ANv_CAN</strain>
    </source>
</reference>
<dbReference type="AlphaFoldDB" id="A0A4P7L649"/>
<proteinExistence type="predicted"/>
<dbReference type="GeneID" id="96877990"/>
<evidence type="ECO:0000313" key="2">
    <source>
        <dbReference type="EMBL" id="QBY44412.1"/>
    </source>
</evidence>
<dbReference type="RefSeq" id="WP_026823759.1">
    <property type="nucleotide sequence ID" value="NZ_CP038613.1"/>
</dbReference>